<protein>
    <submittedName>
        <fullName evidence="9">Adenylate/guanylate cyclase domain-containing protein</fullName>
    </submittedName>
</protein>
<dbReference type="CDD" id="cd07302">
    <property type="entry name" value="CHD"/>
    <property type="match status" value="1"/>
</dbReference>
<evidence type="ECO:0000256" key="2">
    <source>
        <dbReference type="ARBA" id="ARBA00022475"/>
    </source>
</evidence>
<dbReference type="Gene3D" id="3.30.70.1230">
    <property type="entry name" value="Nucleotide cyclase"/>
    <property type="match status" value="1"/>
</dbReference>
<dbReference type="PROSITE" id="PS50125">
    <property type="entry name" value="GUANYLATE_CYCLASE_2"/>
    <property type="match status" value="1"/>
</dbReference>
<feature type="domain" description="2Fe-2S ferredoxin-type" evidence="8">
    <location>
        <begin position="242"/>
        <end position="339"/>
    </location>
</feature>
<feature type="transmembrane region" description="Helical" evidence="6">
    <location>
        <begin position="130"/>
        <end position="152"/>
    </location>
</feature>
<evidence type="ECO:0000256" key="5">
    <source>
        <dbReference type="ARBA" id="ARBA00023136"/>
    </source>
</evidence>
<evidence type="ECO:0000256" key="6">
    <source>
        <dbReference type="SAM" id="Phobius"/>
    </source>
</evidence>
<dbReference type="PANTHER" id="PTHR43081:SF17">
    <property type="entry name" value="BLL5647 PROTEIN"/>
    <property type="match status" value="1"/>
</dbReference>
<keyword evidence="4 6" id="KW-1133">Transmembrane helix</keyword>
<feature type="transmembrane region" description="Helical" evidence="6">
    <location>
        <begin position="83"/>
        <end position="110"/>
    </location>
</feature>
<keyword evidence="3 6" id="KW-0812">Transmembrane</keyword>
<dbReference type="Gene3D" id="3.10.20.30">
    <property type="match status" value="1"/>
</dbReference>
<name>A0A3P3VJF3_9GAMM</name>
<evidence type="ECO:0000256" key="3">
    <source>
        <dbReference type="ARBA" id="ARBA00022692"/>
    </source>
</evidence>
<dbReference type="Pfam" id="PF00211">
    <property type="entry name" value="Guanylate_cyc"/>
    <property type="match status" value="1"/>
</dbReference>
<dbReference type="GO" id="GO:0006171">
    <property type="term" value="P:cAMP biosynthetic process"/>
    <property type="evidence" value="ECO:0007669"/>
    <property type="project" value="TreeGrafter"/>
</dbReference>
<dbReference type="GO" id="GO:0051536">
    <property type="term" value="F:iron-sulfur cluster binding"/>
    <property type="evidence" value="ECO:0007669"/>
    <property type="project" value="InterPro"/>
</dbReference>
<dbReference type="GO" id="GO:0004016">
    <property type="term" value="F:adenylate cyclase activity"/>
    <property type="evidence" value="ECO:0007669"/>
    <property type="project" value="UniProtKB-ARBA"/>
</dbReference>
<dbReference type="InterPro" id="IPR034804">
    <property type="entry name" value="SQR/QFR_C/D"/>
</dbReference>
<feature type="transmembrane region" description="Helical" evidence="6">
    <location>
        <begin position="221"/>
        <end position="238"/>
    </location>
</feature>
<reference evidence="9 10" key="2">
    <citation type="submission" date="2018-12" db="EMBL/GenBank/DDBJ databases">
        <title>Simiduia agarivorans gen. nov., sp. nov., a marine, agarolytic bacterium isolated from shallow coastal water from Keelung, Taiwan.</title>
        <authorList>
            <person name="Shieh W.Y."/>
        </authorList>
    </citation>
    <scope>NUCLEOTIDE SEQUENCE [LARGE SCALE GENOMIC DNA]</scope>
    <source>
        <strain evidence="9 10">GTF-13</strain>
    </source>
</reference>
<reference evidence="9 10" key="1">
    <citation type="submission" date="2018-08" db="EMBL/GenBank/DDBJ databases">
        <authorList>
            <person name="Khan S.A."/>
        </authorList>
    </citation>
    <scope>NUCLEOTIDE SEQUENCE [LARGE SCALE GENOMIC DNA]</scope>
    <source>
        <strain evidence="9 10">GTF-13</strain>
    </source>
</reference>
<keyword evidence="10" id="KW-1185">Reference proteome</keyword>
<evidence type="ECO:0000313" key="10">
    <source>
        <dbReference type="Proteomes" id="UP000280792"/>
    </source>
</evidence>
<dbReference type="RefSeq" id="WP_243647360.1">
    <property type="nucleotide sequence ID" value="NZ_QWEZ01000002.1"/>
</dbReference>
<evidence type="ECO:0000259" key="7">
    <source>
        <dbReference type="PROSITE" id="PS50125"/>
    </source>
</evidence>
<dbReference type="SUPFAM" id="SSF54292">
    <property type="entry name" value="2Fe-2S ferredoxin-like"/>
    <property type="match status" value="1"/>
</dbReference>
<feature type="transmembrane region" description="Helical" evidence="6">
    <location>
        <begin position="164"/>
        <end position="185"/>
    </location>
</feature>
<dbReference type="InterPro" id="IPR001054">
    <property type="entry name" value="A/G_cyclase"/>
</dbReference>
<gene>
    <name evidence="9" type="ORF">D0544_11260</name>
</gene>
<dbReference type="SUPFAM" id="SSF81343">
    <property type="entry name" value="Fumarate reductase respiratory complex transmembrane subunits"/>
    <property type="match status" value="1"/>
</dbReference>
<dbReference type="SUPFAM" id="SSF55073">
    <property type="entry name" value="Nucleotide cyclase"/>
    <property type="match status" value="1"/>
</dbReference>
<evidence type="ECO:0000259" key="8">
    <source>
        <dbReference type="PROSITE" id="PS51085"/>
    </source>
</evidence>
<dbReference type="Proteomes" id="UP000280792">
    <property type="component" value="Unassembled WGS sequence"/>
</dbReference>
<organism evidence="9 10">
    <name type="scientific">Aestuariirhabdus litorea</name>
    <dbReference type="NCBI Taxonomy" id="2528527"/>
    <lineage>
        <taxon>Bacteria</taxon>
        <taxon>Pseudomonadati</taxon>
        <taxon>Pseudomonadota</taxon>
        <taxon>Gammaproteobacteria</taxon>
        <taxon>Oceanospirillales</taxon>
        <taxon>Aestuariirhabdaceae</taxon>
        <taxon>Aestuariirhabdus</taxon>
    </lineage>
</organism>
<evidence type="ECO:0000313" key="9">
    <source>
        <dbReference type="EMBL" id="RRJ82447.1"/>
    </source>
</evidence>
<keyword evidence="5 6" id="KW-0472">Membrane</keyword>
<evidence type="ECO:0000256" key="4">
    <source>
        <dbReference type="ARBA" id="ARBA00022989"/>
    </source>
</evidence>
<evidence type="ECO:0000256" key="1">
    <source>
        <dbReference type="ARBA" id="ARBA00004651"/>
    </source>
</evidence>
<dbReference type="SMART" id="SM00044">
    <property type="entry name" value="CYCc"/>
    <property type="match status" value="1"/>
</dbReference>
<dbReference type="PROSITE" id="PS51085">
    <property type="entry name" value="2FE2S_FER_2"/>
    <property type="match status" value="1"/>
</dbReference>
<proteinExistence type="predicted"/>
<dbReference type="PANTHER" id="PTHR43081">
    <property type="entry name" value="ADENYLATE CYCLASE, TERMINAL-DIFFERENTIATION SPECIFIC-RELATED"/>
    <property type="match status" value="1"/>
</dbReference>
<accession>A0A3P3VJF3</accession>
<dbReference type="AlphaFoldDB" id="A0A3P3VJF3"/>
<feature type="domain" description="Guanylate cyclase" evidence="7">
    <location>
        <begin position="360"/>
        <end position="492"/>
    </location>
</feature>
<sequence length="556" mass="61289">MLERNLRLGSALVVALFVILHLLNHSLGLIGLPAMEAMQLALAPIWHSWPMLVLLYGALLTHFLLAFVAFCRRTTWNMPWWQIAQYLLGLSIPLLLIPHIVGARLLPALLPSVEGGYGWALASMGNTEGLMVKQTLLLLIVWSHLAVGLHYWLRVRQGYQRSKLLWQLLALLLPILALLGFYRAVADVGSVDLSARWVRVATGHEGAVAWANHTSLWLENLFWGLLLGVVLFHGVRLYRRTKRTSIQLHHPQRGVLKVVPGMTLLELLRQHRIPHSAVCGGRGRCTTCRVRVRDGFPNLPPRSAAEHRVLESIGAGEDVRLACQLRVTDSLSIEPLLKPGSGLHQMNRPGGVAGFEKSVVVLFADLRGSTALGEQRLPYDVVFILNQFFAELAQALEKTRGHYAQFNGDGLMALYGIEGDLARACRDGLRGAMAMQQGLDSLNQRLEAELREPLQMGVGVHCGNAIVGTMGPPASPILSAVGDTVNSAARLEQACKTLGKTLVISRELAQMAGLGLDEKWIHTLPVRGRQQEVQVFALSPEDELWSGLERKLASYD</sequence>
<dbReference type="InterPro" id="IPR012675">
    <property type="entry name" value="Beta-grasp_dom_sf"/>
</dbReference>
<dbReference type="GO" id="GO:0035556">
    <property type="term" value="P:intracellular signal transduction"/>
    <property type="evidence" value="ECO:0007669"/>
    <property type="project" value="InterPro"/>
</dbReference>
<dbReference type="InterPro" id="IPR029787">
    <property type="entry name" value="Nucleotide_cyclase"/>
</dbReference>
<dbReference type="Pfam" id="PF00111">
    <property type="entry name" value="Fer2"/>
    <property type="match status" value="1"/>
</dbReference>
<dbReference type="InterPro" id="IPR050697">
    <property type="entry name" value="Adenylyl/Guanylyl_Cyclase_3/4"/>
</dbReference>
<comment type="caution">
    <text evidence="9">The sequence shown here is derived from an EMBL/GenBank/DDBJ whole genome shotgun (WGS) entry which is preliminary data.</text>
</comment>
<dbReference type="EMBL" id="QWEZ01000002">
    <property type="protein sequence ID" value="RRJ82447.1"/>
    <property type="molecule type" value="Genomic_DNA"/>
</dbReference>
<dbReference type="InterPro" id="IPR001041">
    <property type="entry name" value="2Fe-2S_ferredoxin-type"/>
</dbReference>
<comment type="subcellular location">
    <subcellularLocation>
        <location evidence="1">Cell membrane</location>
        <topology evidence="1">Multi-pass membrane protein</topology>
    </subcellularLocation>
</comment>
<feature type="transmembrane region" description="Helical" evidence="6">
    <location>
        <begin position="52"/>
        <end position="71"/>
    </location>
</feature>
<dbReference type="CDD" id="cd00207">
    <property type="entry name" value="fer2"/>
    <property type="match status" value="1"/>
</dbReference>
<keyword evidence="2" id="KW-1003">Cell membrane</keyword>
<dbReference type="GO" id="GO:0005886">
    <property type="term" value="C:plasma membrane"/>
    <property type="evidence" value="ECO:0007669"/>
    <property type="project" value="UniProtKB-SubCell"/>
</dbReference>
<dbReference type="InterPro" id="IPR036010">
    <property type="entry name" value="2Fe-2S_ferredoxin-like_sf"/>
</dbReference>